<reference evidence="1" key="1">
    <citation type="submission" date="2020-04" db="EMBL/GenBank/DDBJ databases">
        <title>Comparative genomics of oral phylogroup-2 Treponema strains.</title>
        <authorList>
            <person name="Zeng H."/>
            <person name="Chan Y.K."/>
            <person name="Watt R.M."/>
        </authorList>
    </citation>
    <scope>NUCLEOTIDE SEQUENCE</scope>
    <source>
        <strain evidence="1">OMZ 905</strain>
    </source>
</reference>
<dbReference type="RefSeq" id="WP_253716379.1">
    <property type="nucleotide sequence ID" value="NZ_CP051522.1"/>
</dbReference>
<dbReference type="EMBL" id="CP051635">
    <property type="protein sequence ID" value="UTC99863.1"/>
    <property type="molecule type" value="Genomic_DNA"/>
</dbReference>
<organism evidence="1 2">
    <name type="scientific">Treponema denticola</name>
    <dbReference type="NCBI Taxonomy" id="158"/>
    <lineage>
        <taxon>Bacteria</taxon>
        <taxon>Pseudomonadati</taxon>
        <taxon>Spirochaetota</taxon>
        <taxon>Spirochaetia</taxon>
        <taxon>Spirochaetales</taxon>
        <taxon>Treponemataceae</taxon>
        <taxon>Treponema</taxon>
    </lineage>
</organism>
<protein>
    <submittedName>
        <fullName evidence="1">Uncharacterized protein</fullName>
    </submittedName>
</protein>
<evidence type="ECO:0000313" key="2">
    <source>
        <dbReference type="Proteomes" id="UP001056981"/>
    </source>
</evidence>
<sequence>MGIEDKKIIEYSKEELIELSNDDKPFMFSVFLEDTHSTGDIWMRIVKKSI</sequence>
<gene>
    <name evidence="1" type="ORF">E4N86_03745</name>
</gene>
<accession>A0A9Q9BL92</accession>
<proteinExistence type="predicted"/>
<dbReference type="AlphaFoldDB" id="A0A9Q9BL92"/>
<dbReference type="Proteomes" id="UP001056981">
    <property type="component" value="Chromosome"/>
</dbReference>
<name>A0A9Q9BL92_TREDN</name>
<evidence type="ECO:0000313" key="1">
    <source>
        <dbReference type="EMBL" id="UTC99863.1"/>
    </source>
</evidence>